<evidence type="ECO:0000256" key="3">
    <source>
        <dbReference type="ARBA" id="ARBA00022692"/>
    </source>
</evidence>
<keyword evidence="2" id="KW-1003">Cell membrane</keyword>
<keyword evidence="8" id="KW-1185">Reference proteome</keyword>
<evidence type="ECO:0000313" key="8">
    <source>
        <dbReference type="Proteomes" id="UP000032679"/>
    </source>
</evidence>
<dbReference type="EMBL" id="BALE01000010">
    <property type="protein sequence ID" value="GAN53773.1"/>
    <property type="molecule type" value="Genomic_DNA"/>
</dbReference>
<feature type="transmembrane region" description="Helical" evidence="6">
    <location>
        <begin position="358"/>
        <end position="379"/>
    </location>
</feature>
<sequence>MSDTVRRLPKPLSRLLPGMVDRYLLAQALPPFVVSLSAVLAALLLERLLVLFDELATAGSSLRTFVSLLTDLLPHYLGLALPAALCVSVFMIVRRMSDNNEIDALMASGLSLGRVARPFVQSGVILGAIGMLLYGYVQPFARYDFRAGFFFAAHTGWAPHLQSGMFAATSRAAMLTADQVSGDGVILHHVFIQEPGAHENHIITAERGVLRTGPDARSTQLDLWNGVILTDPHPDRPADRPTQTHFTHTVRVITQSAHARGFRSRGVDERELTSIELIGLLRHHKGDIPPGRLRAELNFRLARAIAIPFIPALAAALAIGAKRRRPILGLIAAALILVGFDHTLQFGEGLVAARHHRAIFVIWIPELVFCLLCTALLVWRSHPWRRRRAS</sequence>
<proteinExistence type="predicted"/>
<dbReference type="PANTHER" id="PTHR33529:SF6">
    <property type="entry name" value="YJGP_YJGQ FAMILY PERMEASE"/>
    <property type="match status" value="1"/>
</dbReference>
<gene>
    <name evidence="7" type="ORF">Tasa_010_320</name>
</gene>
<evidence type="ECO:0000256" key="2">
    <source>
        <dbReference type="ARBA" id="ARBA00022475"/>
    </source>
</evidence>
<dbReference type="AlphaFoldDB" id="A0A0D6MKJ3"/>
<evidence type="ECO:0000256" key="1">
    <source>
        <dbReference type="ARBA" id="ARBA00004651"/>
    </source>
</evidence>
<keyword evidence="3 6" id="KW-0812">Transmembrane</keyword>
<evidence type="ECO:0000313" key="7">
    <source>
        <dbReference type="EMBL" id="GAN53773.1"/>
    </source>
</evidence>
<protein>
    <recommendedName>
        <fullName evidence="9">Transporter YjgP/YjgQ</fullName>
    </recommendedName>
</protein>
<feature type="transmembrane region" description="Helical" evidence="6">
    <location>
        <begin position="23"/>
        <end position="45"/>
    </location>
</feature>
<dbReference type="InterPro" id="IPR005495">
    <property type="entry name" value="LptG/LptF_permease"/>
</dbReference>
<evidence type="ECO:0000256" key="4">
    <source>
        <dbReference type="ARBA" id="ARBA00022989"/>
    </source>
</evidence>
<dbReference type="RefSeq" id="WP_048847958.1">
    <property type="nucleotide sequence ID" value="NZ_BALE01000010.1"/>
</dbReference>
<comment type="subcellular location">
    <subcellularLocation>
        <location evidence="1">Cell membrane</location>
        <topology evidence="1">Multi-pass membrane protein</topology>
    </subcellularLocation>
</comment>
<feature type="transmembrane region" description="Helical" evidence="6">
    <location>
        <begin position="301"/>
        <end position="320"/>
    </location>
</feature>
<feature type="transmembrane region" description="Helical" evidence="6">
    <location>
        <begin position="73"/>
        <end position="94"/>
    </location>
</feature>
<dbReference type="Pfam" id="PF03739">
    <property type="entry name" value="LptF_LptG"/>
    <property type="match status" value="1"/>
</dbReference>
<evidence type="ECO:0000256" key="5">
    <source>
        <dbReference type="ARBA" id="ARBA00023136"/>
    </source>
</evidence>
<evidence type="ECO:0008006" key="9">
    <source>
        <dbReference type="Google" id="ProtNLM"/>
    </source>
</evidence>
<comment type="caution">
    <text evidence="7">The sequence shown here is derived from an EMBL/GenBank/DDBJ whole genome shotgun (WGS) entry which is preliminary data.</text>
</comment>
<feature type="transmembrane region" description="Helical" evidence="6">
    <location>
        <begin position="327"/>
        <end position="346"/>
    </location>
</feature>
<accession>A0A0D6MKJ3</accession>
<feature type="transmembrane region" description="Helical" evidence="6">
    <location>
        <begin position="115"/>
        <end position="137"/>
    </location>
</feature>
<dbReference type="GO" id="GO:0015920">
    <property type="term" value="P:lipopolysaccharide transport"/>
    <property type="evidence" value="ECO:0007669"/>
    <property type="project" value="TreeGrafter"/>
</dbReference>
<reference evidence="7 8" key="1">
    <citation type="submission" date="2012-10" db="EMBL/GenBank/DDBJ databases">
        <title>Genome sequencing of Tanticharoenia sakaeratensis NBRC 103193.</title>
        <authorList>
            <person name="Azuma Y."/>
            <person name="Hadano H."/>
            <person name="Hirakawa H."/>
            <person name="Matsushita K."/>
        </authorList>
    </citation>
    <scope>NUCLEOTIDE SEQUENCE [LARGE SCALE GENOMIC DNA]</scope>
    <source>
        <strain evidence="7 8">NBRC 103193</strain>
    </source>
</reference>
<name>A0A0D6MKJ3_9PROT</name>
<dbReference type="STRING" id="1231623.Tasa_010_320"/>
<keyword evidence="5 6" id="KW-0472">Membrane</keyword>
<organism evidence="7 8">
    <name type="scientific">Tanticharoenia sakaeratensis NBRC 103193</name>
    <dbReference type="NCBI Taxonomy" id="1231623"/>
    <lineage>
        <taxon>Bacteria</taxon>
        <taxon>Pseudomonadati</taxon>
        <taxon>Pseudomonadota</taxon>
        <taxon>Alphaproteobacteria</taxon>
        <taxon>Acetobacterales</taxon>
        <taxon>Acetobacteraceae</taxon>
        <taxon>Tanticharoenia</taxon>
    </lineage>
</organism>
<dbReference type="PANTHER" id="PTHR33529">
    <property type="entry name" value="SLR0882 PROTEIN-RELATED"/>
    <property type="match status" value="1"/>
</dbReference>
<evidence type="ECO:0000256" key="6">
    <source>
        <dbReference type="SAM" id="Phobius"/>
    </source>
</evidence>
<keyword evidence="4 6" id="KW-1133">Transmembrane helix</keyword>
<dbReference type="Proteomes" id="UP000032679">
    <property type="component" value="Unassembled WGS sequence"/>
</dbReference>
<dbReference type="GO" id="GO:0043190">
    <property type="term" value="C:ATP-binding cassette (ABC) transporter complex"/>
    <property type="evidence" value="ECO:0007669"/>
    <property type="project" value="TreeGrafter"/>
</dbReference>